<evidence type="ECO:0000313" key="1">
    <source>
        <dbReference type="EMBL" id="ABK25615.1"/>
    </source>
</evidence>
<dbReference type="Pfam" id="PF21737">
    <property type="entry name" value="DUF6865"/>
    <property type="match status" value="1"/>
</dbReference>
<protein>
    <submittedName>
        <fullName evidence="1">Uncharacterized protein</fullName>
    </submittedName>
</protein>
<reference evidence="1" key="1">
    <citation type="journal article" date="2008" name="BMC Genomics">
        <title>A conifer genomics resource of 200,000 spruce (Picea spp.) ESTs and 6,464 high-quality, sequence-finished full-length cDNAs for Sitka spruce (Picea sitchensis).</title>
        <authorList>
            <person name="Ralph S.G."/>
            <person name="Chun H.J."/>
            <person name="Kolosova N."/>
            <person name="Cooper D."/>
            <person name="Oddy C."/>
            <person name="Ritland C.E."/>
            <person name="Kirkpatrick R."/>
            <person name="Moore R."/>
            <person name="Barber S."/>
            <person name="Holt R.A."/>
            <person name="Jones S.J."/>
            <person name="Marra M.A."/>
            <person name="Douglas C.J."/>
            <person name="Ritland K."/>
            <person name="Bohlmann J."/>
        </authorList>
    </citation>
    <scope>NUCLEOTIDE SEQUENCE</scope>
    <source>
        <tissue evidence="1">Green portion of the leader tissue</tissue>
    </source>
</reference>
<dbReference type="InterPro" id="IPR049198">
    <property type="entry name" value="DUF6865"/>
</dbReference>
<name>A9NYA4_PICSI</name>
<proteinExistence type="evidence at transcript level"/>
<dbReference type="AlphaFoldDB" id="A9NYA4"/>
<sequence length="78" mass="8710">MDPLQMTVRPDSPEETRDSLIAISQLEPADSYCPGQINAKDCKGSEEDKDEYRLKLISITYPDKSPLDAEKQPVNGKV</sequence>
<accession>A9NYA4</accession>
<dbReference type="EMBL" id="EF086345">
    <property type="protein sequence ID" value="ABK25615.1"/>
    <property type="molecule type" value="mRNA"/>
</dbReference>
<organism evidence="1">
    <name type="scientific">Picea sitchensis</name>
    <name type="common">Sitka spruce</name>
    <name type="synonym">Pinus sitchensis</name>
    <dbReference type="NCBI Taxonomy" id="3332"/>
    <lineage>
        <taxon>Eukaryota</taxon>
        <taxon>Viridiplantae</taxon>
        <taxon>Streptophyta</taxon>
        <taxon>Embryophyta</taxon>
        <taxon>Tracheophyta</taxon>
        <taxon>Spermatophyta</taxon>
        <taxon>Pinopsida</taxon>
        <taxon>Pinidae</taxon>
        <taxon>Conifers I</taxon>
        <taxon>Pinales</taxon>
        <taxon>Pinaceae</taxon>
        <taxon>Picea</taxon>
    </lineage>
</organism>